<dbReference type="AlphaFoldDB" id="A0A9P7C0I6"/>
<proteinExistence type="predicted"/>
<evidence type="ECO:0000313" key="1">
    <source>
        <dbReference type="EMBL" id="KAG1530605.1"/>
    </source>
</evidence>
<dbReference type="EMBL" id="JAANIU010012173">
    <property type="protein sequence ID" value="KAG1530605.1"/>
    <property type="molecule type" value="Genomic_DNA"/>
</dbReference>
<keyword evidence="2" id="KW-1185">Reference proteome</keyword>
<dbReference type="Proteomes" id="UP000740926">
    <property type="component" value="Unassembled WGS sequence"/>
</dbReference>
<reference evidence="1 2" key="1">
    <citation type="journal article" date="2020" name="Microb. Genom.">
        <title>Genetic diversity of clinical and environmental Mucorales isolates obtained from an investigation of mucormycosis cases among solid organ transplant recipients.</title>
        <authorList>
            <person name="Nguyen M.H."/>
            <person name="Kaul D."/>
            <person name="Muto C."/>
            <person name="Cheng S.J."/>
            <person name="Richter R.A."/>
            <person name="Bruno V.M."/>
            <person name="Liu G."/>
            <person name="Beyhan S."/>
            <person name="Sundermann A.J."/>
            <person name="Mounaud S."/>
            <person name="Pasculle A.W."/>
            <person name="Nierman W.C."/>
            <person name="Driscoll E."/>
            <person name="Cumbie R."/>
            <person name="Clancy C.J."/>
            <person name="Dupont C.L."/>
        </authorList>
    </citation>
    <scope>NUCLEOTIDE SEQUENCE [LARGE SCALE GENOMIC DNA]</scope>
    <source>
        <strain evidence="1 2">GL24</strain>
    </source>
</reference>
<organism evidence="1 2">
    <name type="scientific">Rhizopus delemar</name>
    <dbReference type="NCBI Taxonomy" id="936053"/>
    <lineage>
        <taxon>Eukaryota</taxon>
        <taxon>Fungi</taxon>
        <taxon>Fungi incertae sedis</taxon>
        <taxon>Mucoromycota</taxon>
        <taxon>Mucoromycotina</taxon>
        <taxon>Mucoromycetes</taxon>
        <taxon>Mucorales</taxon>
        <taxon>Mucorineae</taxon>
        <taxon>Rhizopodaceae</taxon>
        <taxon>Rhizopus</taxon>
    </lineage>
</organism>
<accession>A0A9P7C0I6</accession>
<protein>
    <submittedName>
        <fullName evidence="1">Uncharacterized protein</fullName>
    </submittedName>
</protein>
<dbReference type="Gene3D" id="3.40.190.10">
    <property type="entry name" value="Periplasmic binding protein-like II"/>
    <property type="match status" value="1"/>
</dbReference>
<comment type="caution">
    <text evidence="1">The sequence shown here is derived from an EMBL/GenBank/DDBJ whole genome shotgun (WGS) entry which is preliminary data.</text>
</comment>
<evidence type="ECO:0000313" key="2">
    <source>
        <dbReference type="Proteomes" id="UP000740926"/>
    </source>
</evidence>
<sequence length="126" mass="13417">MPYSLAIWLLPETINDFTARYPEVECEFDLSMMTAADAQGTPFDVVLRFGRNTDYPLAAIDTGNGNGNGAAVARSDGAVVQELVSLNNYLTNACAPPSTTPIRTGPCTTARTAKSCRSAAIWPPTT</sequence>
<gene>
    <name evidence="1" type="ORF">G6F50_017205</name>
</gene>
<name>A0A9P7C0I6_9FUNG</name>